<name>A0A7N2RBI9_QUELO</name>
<keyword evidence="4" id="KW-1185">Reference proteome</keyword>
<dbReference type="Proteomes" id="UP000594261">
    <property type="component" value="Chromosome 10"/>
</dbReference>
<dbReference type="GO" id="GO:0000209">
    <property type="term" value="P:protein polyubiquitination"/>
    <property type="evidence" value="ECO:0007669"/>
    <property type="project" value="TreeGrafter"/>
</dbReference>
<reference evidence="3" key="2">
    <citation type="submission" date="2021-01" db="UniProtKB">
        <authorList>
            <consortium name="EnsemblPlants"/>
        </authorList>
    </citation>
    <scope>IDENTIFICATION</scope>
</reference>
<evidence type="ECO:0000313" key="4">
    <source>
        <dbReference type="Proteomes" id="UP000594261"/>
    </source>
</evidence>
<proteinExistence type="predicted"/>
<dbReference type="Gramene" id="QL10p002543:mrna">
    <property type="protein sequence ID" value="QL10p002543:mrna"/>
    <property type="gene ID" value="QL10p002543"/>
</dbReference>
<dbReference type="InterPro" id="IPR001810">
    <property type="entry name" value="F-box_dom"/>
</dbReference>
<dbReference type="SMART" id="SM00256">
    <property type="entry name" value="FBOX"/>
    <property type="match status" value="1"/>
</dbReference>
<dbReference type="InterPro" id="IPR019494">
    <property type="entry name" value="FIST_C"/>
</dbReference>
<dbReference type="AlphaFoldDB" id="A0A7N2RBI9"/>
<feature type="domain" description="F-box" evidence="1">
    <location>
        <begin position="36"/>
        <end position="76"/>
    </location>
</feature>
<sequence>MSEAESSSSSSSSRRSKIKTHCTTTTGLSSSLFALLNDDVLQNILARLPALSFASATCVSKLWNTVCNRVLSRPKFASALSLDPCPFGAVEDVLDKVLSEPIRPHFVIANIARGFELPDAFRPIVRRFKRTPIVISIANGLIGRDALTNEFREANWGATDGDSDDEYGSNIEDTNHGIVLTIGYVPGLKVDAIPLLGNPWEPKVAMTDKFVKDIKKYTASVSGCTSPVAIIMFGERLVDLKPHIDVLDYAMPKETVIVGDERGRFRYNSRGVCGNGYCEDAVALVFARDRHKSSGIGDIQFRVALSNGVSAIGPKYKAASVTLDGPNSPRRTTSTWLTGRREGDRDILDGQTMLDDISNELDYHYELYPLYIGVNKQRNYCIRSKEKTITSLAFHRVRGGGESSLYVDGFNIRTGDYFQFYRSDRNNASVNLKSLKQDGSSNNCHHKRAVPVNIKKEVFGGFIFSCCGCSDSFFKRRNLVSSPFIEDFPGVPLAGVFCGGEIVRASSGLIEESNKEKSSRCCLHVGSTVYLVMSYTCPEC</sequence>
<dbReference type="SUPFAM" id="SSF81383">
    <property type="entry name" value="F-box domain"/>
    <property type="match status" value="1"/>
</dbReference>
<dbReference type="OMA" id="MHKKSVF"/>
<dbReference type="KEGG" id="qlo:115963896"/>
<gene>
    <name evidence="3" type="primary">LOC115963896</name>
</gene>
<protein>
    <submittedName>
        <fullName evidence="3">Uncharacterized protein</fullName>
    </submittedName>
</protein>
<dbReference type="GO" id="GO:0032436">
    <property type="term" value="P:positive regulation of proteasomal ubiquitin-dependent protein catabolic process"/>
    <property type="evidence" value="ECO:0007669"/>
    <property type="project" value="TreeGrafter"/>
</dbReference>
<evidence type="ECO:0000313" key="3">
    <source>
        <dbReference type="EnsemblPlants" id="QL10p002543:mrna"/>
    </source>
</evidence>
<dbReference type="InterPro" id="IPR036047">
    <property type="entry name" value="F-box-like_dom_sf"/>
</dbReference>
<dbReference type="SMART" id="SM01204">
    <property type="entry name" value="FIST_C"/>
    <property type="match status" value="1"/>
</dbReference>
<accession>A0A7N2RBI9</accession>
<dbReference type="InParanoid" id="A0A7N2RBI9"/>
<evidence type="ECO:0000259" key="1">
    <source>
        <dbReference type="SMART" id="SM00256"/>
    </source>
</evidence>
<organism evidence="3 4">
    <name type="scientific">Quercus lobata</name>
    <name type="common">Valley oak</name>
    <dbReference type="NCBI Taxonomy" id="97700"/>
    <lineage>
        <taxon>Eukaryota</taxon>
        <taxon>Viridiplantae</taxon>
        <taxon>Streptophyta</taxon>
        <taxon>Embryophyta</taxon>
        <taxon>Tracheophyta</taxon>
        <taxon>Spermatophyta</taxon>
        <taxon>Magnoliopsida</taxon>
        <taxon>eudicotyledons</taxon>
        <taxon>Gunneridae</taxon>
        <taxon>Pentapetalae</taxon>
        <taxon>rosids</taxon>
        <taxon>fabids</taxon>
        <taxon>Fagales</taxon>
        <taxon>Fagaceae</taxon>
        <taxon>Quercus</taxon>
    </lineage>
</organism>
<dbReference type="GeneID" id="115963896"/>
<feature type="domain" description="FIST C-domain" evidence="2">
    <location>
        <begin position="350"/>
        <end position="505"/>
    </location>
</feature>
<dbReference type="RefSeq" id="XP_030938988.1">
    <property type="nucleotide sequence ID" value="XM_031083128.1"/>
</dbReference>
<dbReference type="EnsemblPlants" id="QL10p002543:mrna">
    <property type="protein sequence ID" value="QL10p002543:mrna"/>
    <property type="gene ID" value="QL10p002543"/>
</dbReference>
<dbReference type="Pfam" id="PF10442">
    <property type="entry name" value="FIST_C"/>
    <property type="match status" value="1"/>
</dbReference>
<dbReference type="OrthoDB" id="509497at2759"/>
<evidence type="ECO:0000259" key="2">
    <source>
        <dbReference type="SMART" id="SM01204"/>
    </source>
</evidence>
<dbReference type="PANTHER" id="PTHR14939:SF5">
    <property type="entry name" value="F-BOX ONLY PROTEIN 22"/>
    <property type="match status" value="1"/>
</dbReference>
<dbReference type="PANTHER" id="PTHR14939">
    <property type="entry name" value="F-BOX ONLY PROTEIN 22"/>
    <property type="match status" value="1"/>
</dbReference>
<reference evidence="3 4" key="1">
    <citation type="journal article" date="2016" name="G3 (Bethesda)">
        <title>First Draft Assembly and Annotation of the Genome of a California Endemic Oak Quercus lobata Nee (Fagaceae).</title>
        <authorList>
            <person name="Sork V.L."/>
            <person name="Fitz-Gibbon S.T."/>
            <person name="Puiu D."/>
            <person name="Crepeau M."/>
            <person name="Gugger P.F."/>
            <person name="Sherman R."/>
            <person name="Stevens K."/>
            <person name="Langley C.H."/>
            <person name="Pellegrini M."/>
            <person name="Salzberg S.L."/>
        </authorList>
    </citation>
    <scope>NUCLEOTIDE SEQUENCE [LARGE SCALE GENOMIC DNA]</scope>
    <source>
        <strain evidence="3 4">cv. SW786</strain>
    </source>
</reference>
<dbReference type="Pfam" id="PF00646">
    <property type="entry name" value="F-box"/>
    <property type="match status" value="1"/>
</dbReference>
<dbReference type="EMBL" id="LRBV02000010">
    <property type="status" value="NOT_ANNOTATED_CDS"/>
    <property type="molecule type" value="Genomic_DNA"/>
</dbReference>
<dbReference type="FunCoup" id="A0A7N2RBI9">
    <property type="interactions" value="495"/>
</dbReference>